<evidence type="ECO:0000256" key="8">
    <source>
        <dbReference type="PROSITE-ProRule" id="PRU00169"/>
    </source>
</evidence>
<reference evidence="11" key="1">
    <citation type="journal article" date="2015" name="PeerJ">
        <title>First genomic representation of candidate bacterial phylum KSB3 points to enhanced environmental sensing as a trigger of wastewater bulking.</title>
        <authorList>
            <person name="Sekiguchi Y."/>
            <person name="Ohashi A."/>
            <person name="Parks D.H."/>
            <person name="Yamauchi T."/>
            <person name="Tyson G.W."/>
            <person name="Hugenholtz P."/>
        </authorList>
    </citation>
    <scope>NUCLEOTIDE SEQUENCE [LARGE SCALE GENOMIC DNA]</scope>
</reference>
<evidence type="ECO:0000313" key="11">
    <source>
        <dbReference type="EMBL" id="GAK58056.1"/>
    </source>
</evidence>
<sequence length="571" mass="65368">MKILIVEPDQERCLFLSTQLKVFGHEATRCETARAALGHFQQQQFLLILLNQKLPDMDGLDLCRKLRTLRNGNACMILMLTEHEEPQILKSILEAGADDYLIAPVRAELLKVRLMVLDQELQRLYQRNQALKALQPSLVQIEKAKQEWEATADSLTSIVCLLDSQGIIVRANKAIEQWQLGKVLSIKGTSAHALLHALCPDPECYFQGFLRQALEKVAQGKSVEHEVEDRILHRHLHLQFRPIKAGTRKALKKKESFAVFMINDISERKQWENAELYQRMLLNKVANALNVLLIAPDFQIGVTKALAILGAATAVDRVYIFKTHPHPDTREPAMSRLFEWVHKSTYTQIENPEWQNLSYNDRLRRWYKTLSESRVISGLTKDFPVTEQAFLTSQGTISTLLVPIIMNEQLWGGMGFDTCQQARLWREEETTILSVAATSIGGALLHKQTEERFHQISTELRTVFQSLPDEYFRLSANGSLLDYKVEQGAEAPLSRTFIIKWAAKLLPEEIERQFDAAIARVLKSKEPAAVTFWMPATGDEPRKYQEVRVFPFLEDQVLVVVRDMTNWKLNT</sequence>
<dbReference type="STRING" id="1499967.U27_05029"/>
<gene>
    <name evidence="11" type="ORF">U27_05029</name>
</gene>
<evidence type="ECO:0000256" key="7">
    <source>
        <dbReference type="ARBA" id="ARBA00023163"/>
    </source>
</evidence>
<dbReference type="InterPro" id="IPR001789">
    <property type="entry name" value="Sig_transdc_resp-reg_receiver"/>
</dbReference>
<keyword evidence="4" id="KW-0902">Two-component regulatory system</keyword>
<evidence type="ECO:0000256" key="4">
    <source>
        <dbReference type="ARBA" id="ARBA00023012"/>
    </source>
</evidence>
<evidence type="ECO:0000256" key="1">
    <source>
        <dbReference type="ARBA" id="ARBA00022553"/>
    </source>
</evidence>
<dbReference type="GO" id="GO:0000976">
    <property type="term" value="F:transcription cis-regulatory region binding"/>
    <property type="evidence" value="ECO:0007669"/>
    <property type="project" value="TreeGrafter"/>
</dbReference>
<keyword evidence="3" id="KW-0418">Kinase</keyword>
<dbReference type="Proteomes" id="UP000030661">
    <property type="component" value="Unassembled WGS sequence"/>
</dbReference>
<proteinExistence type="predicted"/>
<dbReference type="GO" id="GO:0032993">
    <property type="term" value="C:protein-DNA complex"/>
    <property type="evidence" value="ECO:0007669"/>
    <property type="project" value="TreeGrafter"/>
</dbReference>
<dbReference type="Gene3D" id="3.30.450.40">
    <property type="match status" value="1"/>
</dbReference>
<accession>A0A081C0F1</accession>
<dbReference type="GO" id="GO:0006355">
    <property type="term" value="P:regulation of DNA-templated transcription"/>
    <property type="evidence" value="ECO:0007669"/>
    <property type="project" value="TreeGrafter"/>
</dbReference>
<evidence type="ECO:0000256" key="6">
    <source>
        <dbReference type="ARBA" id="ARBA00023125"/>
    </source>
</evidence>
<feature type="domain" description="Response regulatory" evidence="10">
    <location>
        <begin position="2"/>
        <end position="118"/>
    </location>
</feature>
<keyword evidence="5" id="KW-0805">Transcription regulation</keyword>
<evidence type="ECO:0000259" key="10">
    <source>
        <dbReference type="PROSITE" id="PS50110"/>
    </source>
</evidence>
<dbReference type="Gene3D" id="3.40.50.2300">
    <property type="match status" value="1"/>
</dbReference>
<dbReference type="InterPro" id="IPR011006">
    <property type="entry name" value="CheY-like_superfamily"/>
</dbReference>
<keyword evidence="1" id="KW-0597">Phosphoprotein</keyword>
<evidence type="ECO:0000313" key="12">
    <source>
        <dbReference type="Proteomes" id="UP000030661"/>
    </source>
</evidence>
<evidence type="ECO:0000256" key="3">
    <source>
        <dbReference type="ARBA" id="ARBA00022777"/>
    </source>
</evidence>
<keyword evidence="7" id="KW-0804">Transcription</keyword>
<dbReference type="InterPro" id="IPR029016">
    <property type="entry name" value="GAF-like_dom_sf"/>
</dbReference>
<dbReference type="InterPro" id="IPR035965">
    <property type="entry name" value="PAS-like_dom_sf"/>
</dbReference>
<dbReference type="SUPFAM" id="SSF55785">
    <property type="entry name" value="PYP-like sensor domain (PAS domain)"/>
    <property type="match status" value="1"/>
</dbReference>
<feature type="coiled-coil region" evidence="9">
    <location>
        <begin position="107"/>
        <end position="134"/>
    </location>
</feature>
<evidence type="ECO:0000256" key="5">
    <source>
        <dbReference type="ARBA" id="ARBA00023015"/>
    </source>
</evidence>
<dbReference type="GO" id="GO:0016301">
    <property type="term" value="F:kinase activity"/>
    <property type="evidence" value="ECO:0007669"/>
    <property type="project" value="UniProtKB-KW"/>
</dbReference>
<protein>
    <submittedName>
        <fullName evidence="11">Diguanylate cyclase/phosphodiesterase with FHA and GAF sensor</fullName>
    </submittedName>
</protein>
<dbReference type="SMART" id="SM00448">
    <property type="entry name" value="REC"/>
    <property type="match status" value="1"/>
</dbReference>
<keyword evidence="6" id="KW-0238">DNA-binding</keyword>
<evidence type="ECO:0000256" key="9">
    <source>
        <dbReference type="SAM" id="Coils"/>
    </source>
</evidence>
<dbReference type="SUPFAM" id="SSF52172">
    <property type="entry name" value="CheY-like"/>
    <property type="match status" value="1"/>
</dbReference>
<dbReference type="GO" id="GO:0005829">
    <property type="term" value="C:cytosol"/>
    <property type="evidence" value="ECO:0007669"/>
    <property type="project" value="TreeGrafter"/>
</dbReference>
<keyword evidence="2" id="KW-0808">Transferase</keyword>
<dbReference type="HOGENOM" id="CLU_477077_0_0_0"/>
<comment type="caution">
    <text evidence="8">Lacks conserved residue(s) required for the propagation of feature annotation.</text>
</comment>
<name>A0A081C0F1_VECG1</name>
<keyword evidence="9" id="KW-0175">Coiled coil</keyword>
<evidence type="ECO:0000256" key="2">
    <source>
        <dbReference type="ARBA" id="ARBA00022679"/>
    </source>
</evidence>
<dbReference type="PANTHER" id="PTHR48111">
    <property type="entry name" value="REGULATOR OF RPOS"/>
    <property type="match status" value="1"/>
</dbReference>
<dbReference type="eggNOG" id="COG0745">
    <property type="taxonomic scope" value="Bacteria"/>
</dbReference>
<dbReference type="GO" id="GO:0000156">
    <property type="term" value="F:phosphorelay response regulator activity"/>
    <property type="evidence" value="ECO:0007669"/>
    <property type="project" value="TreeGrafter"/>
</dbReference>
<dbReference type="InterPro" id="IPR003018">
    <property type="entry name" value="GAF"/>
</dbReference>
<dbReference type="PANTHER" id="PTHR48111:SF1">
    <property type="entry name" value="TWO-COMPONENT RESPONSE REGULATOR ORR33"/>
    <property type="match status" value="1"/>
</dbReference>
<dbReference type="AlphaFoldDB" id="A0A081C0F1"/>
<dbReference type="EMBL" id="DF820466">
    <property type="protein sequence ID" value="GAK58056.1"/>
    <property type="molecule type" value="Genomic_DNA"/>
</dbReference>
<dbReference type="eggNOG" id="COG4191">
    <property type="taxonomic scope" value="Bacteria"/>
</dbReference>
<organism evidence="11">
    <name type="scientific">Vecturithrix granuli</name>
    <dbReference type="NCBI Taxonomy" id="1499967"/>
    <lineage>
        <taxon>Bacteria</taxon>
        <taxon>Candidatus Moduliflexota</taxon>
        <taxon>Candidatus Vecturitrichia</taxon>
        <taxon>Candidatus Vecturitrichales</taxon>
        <taxon>Candidatus Vecturitrichaceae</taxon>
        <taxon>Candidatus Vecturithrix</taxon>
    </lineage>
</organism>
<keyword evidence="12" id="KW-1185">Reference proteome</keyword>
<dbReference type="InterPro" id="IPR039420">
    <property type="entry name" value="WalR-like"/>
</dbReference>
<dbReference type="Pfam" id="PF01590">
    <property type="entry name" value="GAF"/>
    <property type="match status" value="1"/>
</dbReference>
<dbReference type="PROSITE" id="PS50110">
    <property type="entry name" value="RESPONSE_REGULATORY"/>
    <property type="match status" value="1"/>
</dbReference>
<dbReference type="eggNOG" id="COG2205">
    <property type="taxonomic scope" value="Bacteria"/>
</dbReference>
<dbReference type="Gene3D" id="3.30.450.20">
    <property type="entry name" value="PAS domain"/>
    <property type="match status" value="2"/>
</dbReference>
<dbReference type="Pfam" id="PF00072">
    <property type="entry name" value="Response_reg"/>
    <property type="match status" value="1"/>
</dbReference>
<dbReference type="SMART" id="SM00065">
    <property type="entry name" value="GAF"/>
    <property type="match status" value="1"/>
</dbReference>
<dbReference type="SUPFAM" id="SSF55781">
    <property type="entry name" value="GAF domain-like"/>
    <property type="match status" value="1"/>
</dbReference>